<dbReference type="InterPro" id="IPR052276">
    <property type="entry name" value="Diphthamide-biosynth_chaperone"/>
</dbReference>
<evidence type="ECO:0000313" key="3">
    <source>
        <dbReference type="EMBL" id="CAF9927052.1"/>
    </source>
</evidence>
<comment type="caution">
    <text evidence="3">The sequence shown here is derived from an EMBL/GenBank/DDBJ whole genome shotgun (WGS) entry which is preliminary data.</text>
</comment>
<feature type="compositionally biased region" description="Basic and acidic residues" evidence="1">
    <location>
        <begin position="440"/>
        <end position="453"/>
    </location>
</feature>
<organism evidence="3 4">
    <name type="scientific">Gomphillus americanus</name>
    <dbReference type="NCBI Taxonomy" id="1940652"/>
    <lineage>
        <taxon>Eukaryota</taxon>
        <taxon>Fungi</taxon>
        <taxon>Dikarya</taxon>
        <taxon>Ascomycota</taxon>
        <taxon>Pezizomycotina</taxon>
        <taxon>Lecanoromycetes</taxon>
        <taxon>OSLEUM clade</taxon>
        <taxon>Ostropomycetidae</taxon>
        <taxon>Ostropales</taxon>
        <taxon>Graphidaceae</taxon>
        <taxon>Gomphilloideae</taxon>
        <taxon>Gomphillus</taxon>
    </lineage>
</organism>
<feature type="compositionally biased region" description="Basic and acidic residues" evidence="1">
    <location>
        <begin position="322"/>
        <end position="331"/>
    </location>
</feature>
<dbReference type="PRINTS" id="PR00625">
    <property type="entry name" value="JDOMAIN"/>
</dbReference>
<dbReference type="InterPro" id="IPR001623">
    <property type="entry name" value="DnaJ_domain"/>
</dbReference>
<dbReference type="Proteomes" id="UP000664169">
    <property type="component" value="Unassembled WGS sequence"/>
</dbReference>
<proteinExistence type="predicted"/>
<feature type="compositionally biased region" description="Basic and acidic residues" evidence="1">
    <location>
        <begin position="478"/>
        <end position="489"/>
    </location>
</feature>
<feature type="compositionally biased region" description="Basic and acidic residues" evidence="1">
    <location>
        <begin position="387"/>
        <end position="399"/>
    </location>
</feature>
<dbReference type="EMBL" id="CAJPDQ010000026">
    <property type="protein sequence ID" value="CAF9927052.1"/>
    <property type="molecule type" value="Genomic_DNA"/>
</dbReference>
<dbReference type="InterPro" id="IPR036869">
    <property type="entry name" value="J_dom_sf"/>
</dbReference>
<dbReference type="OrthoDB" id="3687334at2759"/>
<dbReference type="SMART" id="SM00271">
    <property type="entry name" value="DnaJ"/>
    <property type="match status" value="1"/>
</dbReference>
<feature type="region of interest" description="Disordered" evidence="1">
    <location>
        <begin position="108"/>
        <end position="197"/>
    </location>
</feature>
<gene>
    <name evidence="3" type="ORF">GOMPHAMPRED_004302</name>
</gene>
<evidence type="ECO:0000313" key="4">
    <source>
        <dbReference type="Proteomes" id="UP000664169"/>
    </source>
</evidence>
<accession>A0A8H3IGE0</accession>
<dbReference type="CDD" id="cd06257">
    <property type="entry name" value="DnaJ"/>
    <property type="match status" value="1"/>
</dbReference>
<feature type="compositionally biased region" description="Polar residues" evidence="1">
    <location>
        <begin position="277"/>
        <end position="290"/>
    </location>
</feature>
<dbReference type="Pfam" id="PF00226">
    <property type="entry name" value="DnaJ"/>
    <property type="match status" value="1"/>
</dbReference>
<dbReference type="PANTHER" id="PTHR44240">
    <property type="entry name" value="DNAJ DOMAIN (PROKARYOTIC HEAT SHOCK PROTEIN)-RELATED"/>
    <property type="match status" value="1"/>
</dbReference>
<sequence length="587" mass="67471">MSSSNSACLFRVMGLQPLASEADVRTRYKKLAMLYHPDKNSSHFAVAEMSKINNAKDRIDAIFEAKRIEDAPIESGRYTSQADFFQACEEVFWSTFYGYHSFPTSYAAEHTDTGNPWPRRTGVWTPGSSYQNTQRQQEEPERARKSREAERLVAEKAEAERRAEMDRRHAARAKKHAAQQDSQGQSSGENEDKSEEDLIREHNERLNKIYAKHEARKLAKQVQQQTAHWAKQQRHQRQRSDRLANDGDRQRRESQEQEAYAQTLFCEESTKDKSSLPADSSKSPPTASSIQDDHPITPTTPPQHDKVRPSKEEKPASTTKTQTREEVHHPTQEPQVPRQEQESHGGLKTAHRNCLQEQTHDCGYDHINKTNKRKAQATSARTGALREFQRRQNRKRNENTKTATTQTPKYQVVSDDEENLDSNAAPFVMPHEQPIPGRQQQEKEHRNMKRAREEETDTSEESSRKPSKRMTLDSEAQDTAREKLEHVHEAQQSNQTYYQAYGQTSSPRATGLGDQGSFKHEPIRPININTRYLRNDQTPCFAAYGGIPQEPLYPSLYSPYNYDYINNVQVQTPCPLTPDPARVRAWN</sequence>
<dbReference type="AlphaFoldDB" id="A0A8H3IGE0"/>
<feature type="region of interest" description="Disordered" evidence="1">
    <location>
        <begin position="370"/>
        <end position="491"/>
    </location>
</feature>
<dbReference type="SUPFAM" id="SSF46565">
    <property type="entry name" value="Chaperone J-domain"/>
    <property type="match status" value="1"/>
</dbReference>
<feature type="compositionally biased region" description="Polar residues" evidence="1">
    <location>
        <begin position="400"/>
        <end position="409"/>
    </location>
</feature>
<dbReference type="Gene3D" id="1.10.287.110">
    <property type="entry name" value="DnaJ domain"/>
    <property type="match status" value="1"/>
</dbReference>
<dbReference type="PANTHER" id="PTHR44240:SF10">
    <property type="entry name" value="J DOMAIN-CONTAINING PROTEIN"/>
    <property type="match status" value="1"/>
</dbReference>
<keyword evidence="4" id="KW-1185">Reference proteome</keyword>
<feature type="compositionally biased region" description="Basic and acidic residues" evidence="1">
    <location>
        <begin position="136"/>
        <end position="168"/>
    </location>
</feature>
<feature type="compositionally biased region" description="Basic and acidic residues" evidence="1">
    <location>
        <begin position="303"/>
        <end position="315"/>
    </location>
</feature>
<feature type="compositionally biased region" description="Basic and acidic residues" evidence="1">
    <location>
        <begin position="238"/>
        <end position="255"/>
    </location>
</feature>
<feature type="region of interest" description="Disordered" evidence="1">
    <location>
        <begin position="215"/>
        <end position="350"/>
    </location>
</feature>
<evidence type="ECO:0000256" key="1">
    <source>
        <dbReference type="SAM" id="MobiDB-lite"/>
    </source>
</evidence>
<evidence type="ECO:0000259" key="2">
    <source>
        <dbReference type="PROSITE" id="PS50076"/>
    </source>
</evidence>
<feature type="compositionally biased region" description="Polar residues" evidence="1">
    <location>
        <begin position="126"/>
        <end position="135"/>
    </location>
</feature>
<name>A0A8H3IGE0_9LECA</name>
<feature type="compositionally biased region" description="Low complexity" evidence="1">
    <location>
        <begin position="179"/>
        <end position="188"/>
    </location>
</feature>
<protein>
    <recommendedName>
        <fullName evidence="2">J domain-containing protein</fullName>
    </recommendedName>
</protein>
<feature type="domain" description="J" evidence="2">
    <location>
        <begin position="8"/>
        <end position="82"/>
    </location>
</feature>
<dbReference type="PROSITE" id="PS50076">
    <property type="entry name" value="DNAJ_2"/>
    <property type="match status" value="1"/>
</dbReference>
<reference evidence="3" key="1">
    <citation type="submission" date="2021-03" db="EMBL/GenBank/DDBJ databases">
        <authorList>
            <person name="Tagirdzhanova G."/>
        </authorList>
    </citation>
    <scope>NUCLEOTIDE SEQUENCE</scope>
</reference>